<evidence type="ECO:0000256" key="7">
    <source>
        <dbReference type="ARBA" id="ARBA00043224"/>
    </source>
</evidence>
<protein>
    <recommendedName>
        <fullName evidence="6">nicotinamidase</fullName>
        <ecNumber evidence="6">3.5.1.19</ecNumber>
    </recommendedName>
    <alternativeName>
        <fullName evidence="7">Nicotinamide deamidase</fullName>
    </alternativeName>
</protein>
<evidence type="ECO:0000313" key="10">
    <source>
        <dbReference type="Proteomes" id="UP000005017"/>
    </source>
</evidence>
<keyword evidence="4" id="KW-0378">Hydrolase</keyword>
<evidence type="ECO:0000256" key="6">
    <source>
        <dbReference type="ARBA" id="ARBA00039017"/>
    </source>
</evidence>
<dbReference type="InterPro" id="IPR000868">
    <property type="entry name" value="Isochorismatase-like_dom"/>
</dbReference>
<accession>D2MNJ7</accession>
<dbReference type="GO" id="GO:0019363">
    <property type="term" value="P:pyridine nucleotide biosynthetic process"/>
    <property type="evidence" value="ECO:0007669"/>
    <property type="project" value="UniProtKB-KW"/>
</dbReference>
<gene>
    <name evidence="9" type="ORF">HMPREF9013_0222</name>
</gene>
<dbReference type="PANTHER" id="PTHR11080">
    <property type="entry name" value="PYRAZINAMIDASE/NICOTINAMIDASE"/>
    <property type="match status" value="1"/>
</dbReference>
<sequence length="175" mass="19684">MKRCLVVVDMQVDFISGSLGTKEALEILETARHIIQQPYDEIYVTMDTHDEHYLSSHEGQQLPVVHCVKDSPGWQLETSIEKELKKKAFVRIEKGQFGSLDLVEALKKSQPDEVDIIGICTDICVVSNALLVKAALPEIIVRVYENATSATSPLMKQESLDVLKMNQVEIKEFLV</sequence>
<keyword evidence="2" id="KW-0662">Pyridine nucleotide biosynthesis</keyword>
<dbReference type="AlphaFoldDB" id="D2MNJ7"/>
<evidence type="ECO:0000256" key="4">
    <source>
        <dbReference type="ARBA" id="ARBA00022801"/>
    </source>
</evidence>
<evidence type="ECO:0000256" key="1">
    <source>
        <dbReference type="ARBA" id="ARBA00006336"/>
    </source>
</evidence>
<dbReference type="Pfam" id="PF00857">
    <property type="entry name" value="Isochorismatase"/>
    <property type="match status" value="1"/>
</dbReference>
<dbReference type="STRING" id="679192.HMPREF9013_0222"/>
<dbReference type="PANTHER" id="PTHR11080:SF2">
    <property type="entry name" value="LD05707P"/>
    <property type="match status" value="1"/>
</dbReference>
<feature type="domain" description="Isochorismatase-like" evidence="8">
    <location>
        <begin position="4"/>
        <end position="164"/>
    </location>
</feature>
<comment type="pathway">
    <text evidence="5">Cofactor biosynthesis; nicotinate biosynthesis; nicotinate from nicotinamide: step 1/1.</text>
</comment>
<reference evidence="10" key="1">
    <citation type="submission" date="2009-12" db="EMBL/GenBank/DDBJ databases">
        <title>Sequence of Clostridiales genomosp. BVAB3 str. UPII9-5.</title>
        <authorList>
            <person name="Madupu R."/>
            <person name="Durkin A.S."/>
            <person name="Torralba M."/>
            <person name="Methe B."/>
            <person name="Sutton G.G."/>
            <person name="Strausberg R.L."/>
            <person name="Nelson K.E."/>
        </authorList>
    </citation>
    <scope>NUCLEOTIDE SEQUENCE [LARGE SCALE GENOMIC DNA]</scope>
    <source>
        <strain evidence="10">W1219</strain>
    </source>
</reference>
<keyword evidence="3" id="KW-0479">Metal-binding</keyword>
<dbReference type="InterPro" id="IPR036380">
    <property type="entry name" value="Isochorismatase-like_sf"/>
</dbReference>
<comment type="similarity">
    <text evidence="1">Belongs to the isochorismatase family.</text>
</comment>
<dbReference type="eggNOG" id="COG1335">
    <property type="taxonomic scope" value="Bacteria"/>
</dbReference>
<comment type="caution">
    <text evidence="9">The sequence shown here is derived from an EMBL/GenBank/DDBJ whole genome shotgun (WGS) entry which is preliminary data.</text>
</comment>
<dbReference type="GO" id="GO:0046872">
    <property type="term" value="F:metal ion binding"/>
    <property type="evidence" value="ECO:0007669"/>
    <property type="project" value="UniProtKB-KW"/>
</dbReference>
<dbReference type="InterPro" id="IPR052347">
    <property type="entry name" value="Isochorismatase_Nicotinamidase"/>
</dbReference>
<dbReference type="CDD" id="cd00431">
    <property type="entry name" value="cysteine_hydrolases"/>
    <property type="match status" value="1"/>
</dbReference>
<organism evidence="9 10">
    <name type="scientific">Bulleidia extructa W1219</name>
    <dbReference type="NCBI Taxonomy" id="679192"/>
    <lineage>
        <taxon>Bacteria</taxon>
        <taxon>Bacillati</taxon>
        <taxon>Bacillota</taxon>
        <taxon>Erysipelotrichia</taxon>
        <taxon>Erysipelotrichales</taxon>
        <taxon>Erysipelotrichaceae</taxon>
        <taxon>Bulleidia</taxon>
    </lineage>
</organism>
<evidence type="ECO:0000256" key="2">
    <source>
        <dbReference type="ARBA" id="ARBA00022642"/>
    </source>
</evidence>
<dbReference type="EC" id="3.5.1.19" evidence="6"/>
<evidence type="ECO:0000256" key="3">
    <source>
        <dbReference type="ARBA" id="ARBA00022723"/>
    </source>
</evidence>
<name>D2MNJ7_9FIRM</name>
<proteinExistence type="inferred from homology"/>
<evidence type="ECO:0000313" key="9">
    <source>
        <dbReference type="EMBL" id="EFC06019.1"/>
    </source>
</evidence>
<evidence type="ECO:0000256" key="5">
    <source>
        <dbReference type="ARBA" id="ARBA00037900"/>
    </source>
</evidence>
<evidence type="ECO:0000259" key="8">
    <source>
        <dbReference type="Pfam" id="PF00857"/>
    </source>
</evidence>
<keyword evidence="10" id="KW-1185">Reference proteome</keyword>
<dbReference type="SUPFAM" id="SSF52499">
    <property type="entry name" value="Isochorismatase-like hydrolases"/>
    <property type="match status" value="1"/>
</dbReference>
<dbReference type="RefSeq" id="WP_006626968.1">
    <property type="nucleotide sequence ID" value="NZ_ADFR01000003.1"/>
</dbReference>
<dbReference type="GO" id="GO:0008936">
    <property type="term" value="F:nicotinamidase activity"/>
    <property type="evidence" value="ECO:0007669"/>
    <property type="project" value="UniProtKB-EC"/>
</dbReference>
<dbReference type="EMBL" id="ADFR01000003">
    <property type="protein sequence ID" value="EFC06019.1"/>
    <property type="molecule type" value="Genomic_DNA"/>
</dbReference>
<dbReference type="Proteomes" id="UP000005017">
    <property type="component" value="Unassembled WGS sequence"/>
</dbReference>
<dbReference type="Gene3D" id="3.40.50.850">
    <property type="entry name" value="Isochorismatase-like"/>
    <property type="match status" value="1"/>
</dbReference>